<sequence length="93" mass="10506">MREPERDPEQLRRALRVYGQEVKERELEHALSRLEAGGTVSPAQQSTLEQMAATIVEEILTPSIAALDDPERDDETVRTVTRLYGLEVDSEGR</sequence>
<protein>
    <recommendedName>
        <fullName evidence="1">Tetrapyrrole biosynthesis glutamyl-tRNA reductase dimerisation domain-containing protein</fullName>
    </recommendedName>
</protein>
<dbReference type="InterPro" id="IPR036453">
    <property type="entry name" value="GluRdtase_dimer_dom_sf"/>
</dbReference>
<comment type="caution">
    <text evidence="2">The sequence shown here is derived from an EMBL/GenBank/DDBJ whole genome shotgun (WGS) entry which is preliminary data.</text>
</comment>
<evidence type="ECO:0000313" key="2">
    <source>
        <dbReference type="EMBL" id="MRX23357.1"/>
    </source>
</evidence>
<dbReference type="RefSeq" id="WP_151164116.1">
    <property type="nucleotide sequence ID" value="NZ_WKJO01000002.1"/>
</dbReference>
<evidence type="ECO:0000259" key="1">
    <source>
        <dbReference type="Pfam" id="PF00745"/>
    </source>
</evidence>
<accession>A0A6A8GM96</accession>
<dbReference type="EMBL" id="WKJO01000002">
    <property type="protein sequence ID" value="MRX23357.1"/>
    <property type="molecule type" value="Genomic_DNA"/>
</dbReference>
<name>A0A6A8GM96_9EURY</name>
<reference evidence="2 3" key="1">
    <citation type="submission" date="2019-11" db="EMBL/GenBank/DDBJ databases">
        <title>Whole genome sequence of Haloferax sp. MBLA0076.</title>
        <authorList>
            <person name="Seo M.-J."/>
            <person name="Cho E.-S."/>
        </authorList>
    </citation>
    <scope>NUCLEOTIDE SEQUENCE [LARGE SCALE GENOMIC DNA]</scope>
    <source>
        <strain evidence="2 3">MBLA0076</strain>
    </source>
</reference>
<dbReference type="Proteomes" id="UP000439022">
    <property type="component" value="Unassembled WGS sequence"/>
</dbReference>
<evidence type="ECO:0000313" key="3">
    <source>
        <dbReference type="Proteomes" id="UP000439022"/>
    </source>
</evidence>
<dbReference type="SUPFAM" id="SSF69075">
    <property type="entry name" value="Glutamyl tRNA-reductase dimerization domain"/>
    <property type="match status" value="1"/>
</dbReference>
<dbReference type="GO" id="GO:0033014">
    <property type="term" value="P:tetrapyrrole biosynthetic process"/>
    <property type="evidence" value="ECO:0007669"/>
    <property type="project" value="InterPro"/>
</dbReference>
<gene>
    <name evidence="2" type="ORF">GJR96_15505</name>
</gene>
<keyword evidence="3" id="KW-1185">Reference proteome</keyword>
<dbReference type="GO" id="GO:0008883">
    <property type="term" value="F:glutamyl-tRNA reductase activity"/>
    <property type="evidence" value="ECO:0007669"/>
    <property type="project" value="InterPro"/>
</dbReference>
<dbReference type="AlphaFoldDB" id="A0A6A8GM96"/>
<dbReference type="GO" id="GO:0050661">
    <property type="term" value="F:NADP binding"/>
    <property type="evidence" value="ECO:0007669"/>
    <property type="project" value="InterPro"/>
</dbReference>
<proteinExistence type="predicted"/>
<dbReference type="InterPro" id="IPR015896">
    <property type="entry name" value="4pyrrol_synth_GluRdtase_dimer"/>
</dbReference>
<feature type="domain" description="Tetrapyrrole biosynthesis glutamyl-tRNA reductase dimerisation" evidence="1">
    <location>
        <begin position="13"/>
        <end position="86"/>
    </location>
</feature>
<dbReference type="Pfam" id="PF00745">
    <property type="entry name" value="GlutR_dimer"/>
    <property type="match status" value="1"/>
</dbReference>
<organism evidence="2 3">
    <name type="scientific">Haloferax litoreum</name>
    <dbReference type="NCBI Taxonomy" id="2666140"/>
    <lineage>
        <taxon>Archaea</taxon>
        <taxon>Methanobacteriati</taxon>
        <taxon>Methanobacteriota</taxon>
        <taxon>Stenosarchaea group</taxon>
        <taxon>Halobacteria</taxon>
        <taxon>Halobacteriales</taxon>
        <taxon>Haloferacaceae</taxon>
        <taxon>Haloferax</taxon>
    </lineage>
</organism>